<reference evidence="1 2" key="1">
    <citation type="submission" date="2017-11" db="EMBL/GenBank/DDBJ databases">
        <authorList>
            <person name="Han C.G."/>
        </authorList>
    </citation>
    <scope>NUCLEOTIDE SEQUENCE [LARGE SCALE GENOMIC DNA]</scope>
    <source>
        <strain evidence="1">CFBP3840</strain>
        <plasmid evidence="2">Plasmid pp4</plasmid>
    </source>
</reference>
<gene>
    <name evidence="1" type="ORF">CFBP3840_P400021</name>
</gene>
<keyword evidence="1" id="KW-0614">Plasmid</keyword>
<accession>A0A2K4X422</accession>
<protein>
    <submittedName>
        <fullName evidence="1">Uncharacterized protein</fullName>
    </submittedName>
</protein>
<sequence length="54" mass="6038">MTTPAYNNRNWHVVNPILLSEYLDAQEGSCIGISKCLCIKLTLWKEASCLHSDG</sequence>
<evidence type="ECO:0000313" key="2">
    <source>
        <dbReference type="Proteomes" id="UP000238095"/>
    </source>
</evidence>
<dbReference type="Proteomes" id="UP000238095">
    <property type="component" value="Plasmid PP4"/>
</dbReference>
<dbReference type="AlphaFoldDB" id="A0A2K4X422"/>
<evidence type="ECO:0000313" key="1">
    <source>
        <dbReference type="EMBL" id="SOS43049.1"/>
    </source>
</evidence>
<proteinExistence type="predicted"/>
<dbReference type="EMBL" id="LT963413">
    <property type="protein sequence ID" value="SOS43049.1"/>
    <property type="molecule type" value="Genomic_DNA"/>
</dbReference>
<geneLocation type="plasmid" evidence="1">
    <name>PP4</name>
</geneLocation>
<name>A0A2K4X422_PSESX</name>
<organism evidence="1 2">
    <name type="scientific">Pseudomonas syringae</name>
    <dbReference type="NCBI Taxonomy" id="317"/>
    <lineage>
        <taxon>Bacteria</taxon>
        <taxon>Pseudomonadati</taxon>
        <taxon>Pseudomonadota</taxon>
        <taxon>Gammaproteobacteria</taxon>
        <taxon>Pseudomonadales</taxon>
        <taxon>Pseudomonadaceae</taxon>
        <taxon>Pseudomonas</taxon>
    </lineage>
</organism>